<organism evidence="2 3">
    <name type="scientific">Polypedilum vanderplanki</name>
    <name type="common">Sleeping chironomid midge</name>
    <dbReference type="NCBI Taxonomy" id="319348"/>
    <lineage>
        <taxon>Eukaryota</taxon>
        <taxon>Metazoa</taxon>
        <taxon>Ecdysozoa</taxon>
        <taxon>Arthropoda</taxon>
        <taxon>Hexapoda</taxon>
        <taxon>Insecta</taxon>
        <taxon>Pterygota</taxon>
        <taxon>Neoptera</taxon>
        <taxon>Endopterygota</taxon>
        <taxon>Diptera</taxon>
        <taxon>Nematocera</taxon>
        <taxon>Chironomoidea</taxon>
        <taxon>Chironomidae</taxon>
        <taxon>Chironominae</taxon>
        <taxon>Polypedilum</taxon>
        <taxon>Polypedilum</taxon>
    </lineage>
</organism>
<reference evidence="2" key="1">
    <citation type="submission" date="2021-03" db="EMBL/GenBank/DDBJ databases">
        <title>Chromosome level genome of the anhydrobiotic midge Polypedilum vanderplanki.</title>
        <authorList>
            <person name="Yoshida Y."/>
            <person name="Kikawada T."/>
            <person name="Gusev O."/>
        </authorList>
    </citation>
    <scope>NUCLEOTIDE SEQUENCE</scope>
    <source>
        <strain evidence="2">NIAS01</strain>
        <tissue evidence="2">Whole body or cell culture</tissue>
    </source>
</reference>
<feature type="chain" id="PRO_5039934656" evidence="1">
    <location>
        <begin position="21"/>
        <end position="183"/>
    </location>
</feature>
<name>A0A9J6BD89_POLVA</name>
<proteinExistence type="predicted"/>
<evidence type="ECO:0000256" key="1">
    <source>
        <dbReference type="SAM" id="SignalP"/>
    </source>
</evidence>
<comment type="caution">
    <text evidence="2">The sequence shown here is derived from an EMBL/GenBank/DDBJ whole genome shotgun (WGS) entry which is preliminary data.</text>
</comment>
<feature type="signal peptide" evidence="1">
    <location>
        <begin position="1"/>
        <end position="20"/>
    </location>
</feature>
<sequence length="183" mass="21030">MLKLLIFLFLSSSLISSKRSAIFFFKKPDLQFNINFVNVSWDLSSLAAVTKERPIEIIPEFYGVVMKDWKLIQGSIQTFNYKTGQISTNINANICSLTKNFITGFFARPITEMALKSANFSIKCPFKKGTVLYFDNMNVKSLPMSSLFPKNIERKLSIILKTGKDLNPFISVMFYFMRIEIDE</sequence>
<dbReference type="AlphaFoldDB" id="A0A9J6BD89"/>
<dbReference type="Proteomes" id="UP001107558">
    <property type="component" value="Chromosome 4"/>
</dbReference>
<evidence type="ECO:0000313" key="3">
    <source>
        <dbReference type="Proteomes" id="UP001107558"/>
    </source>
</evidence>
<keyword evidence="1" id="KW-0732">Signal</keyword>
<accession>A0A9J6BD89</accession>
<dbReference type="EMBL" id="JADBJN010000004">
    <property type="protein sequence ID" value="KAG5667666.1"/>
    <property type="molecule type" value="Genomic_DNA"/>
</dbReference>
<protein>
    <submittedName>
        <fullName evidence="2">Uncharacterized protein</fullName>
    </submittedName>
</protein>
<evidence type="ECO:0000313" key="2">
    <source>
        <dbReference type="EMBL" id="KAG5667666.1"/>
    </source>
</evidence>
<gene>
    <name evidence="2" type="ORF">PVAND_015639</name>
</gene>
<keyword evidence="3" id="KW-1185">Reference proteome</keyword>